<evidence type="ECO:0000313" key="7">
    <source>
        <dbReference type="EMBL" id="ORY20319.1"/>
    </source>
</evidence>
<dbReference type="EMBL" id="MCOG01000293">
    <property type="protein sequence ID" value="ORY20319.1"/>
    <property type="molecule type" value="Genomic_DNA"/>
</dbReference>
<dbReference type="AlphaFoldDB" id="A0A1Y2ACM9"/>
<keyword evidence="8" id="KW-1185">Reference proteome</keyword>
<feature type="region of interest" description="Disordered" evidence="4">
    <location>
        <begin position="253"/>
        <end position="284"/>
    </location>
</feature>
<keyword evidence="3" id="KW-0677">Repeat</keyword>
<evidence type="ECO:0000256" key="1">
    <source>
        <dbReference type="ARBA" id="ARBA00004196"/>
    </source>
</evidence>
<comment type="subcellular location">
    <subcellularLocation>
        <location evidence="1">Cell envelope</location>
    </subcellularLocation>
</comment>
<sequence length="312" mass="35372">MVKLILKSCLLLKVLSFCLITKNILSVRSQEIPDCAIVREAVKKLGSFKLKFVANNCCDLDVVTCNANNVIGIKLIGISCFSSNVKLEDTISEFANLKHLESFELSYQSWCKAPTGITNLKNLKSLVMTNNGFKETLPEYFIKLNKLEKLDLSFNKYYGTIPNSYRKLKNLKSLILNNNELSGSIPYSFIKLENLTELNLAENKELTGYIPELPKINTCDYASTDLCSIKSSTCTTNLKGICTEDIITNTDKSNGKATFNNDEKEDELEATNNNNDDEETNGIHEPNNLIYYTSRFYYHVFFIYILLLILFN</sequence>
<reference evidence="7 8" key="1">
    <citation type="submission" date="2016-08" db="EMBL/GenBank/DDBJ databases">
        <title>A Parts List for Fungal Cellulosomes Revealed by Comparative Genomics.</title>
        <authorList>
            <consortium name="DOE Joint Genome Institute"/>
            <person name="Haitjema C.H."/>
            <person name="Gilmore S.P."/>
            <person name="Henske J.K."/>
            <person name="Solomon K.V."/>
            <person name="De Groot R."/>
            <person name="Kuo A."/>
            <person name="Mondo S.J."/>
            <person name="Salamov A.A."/>
            <person name="Labutti K."/>
            <person name="Zhao Z."/>
            <person name="Chiniquy J."/>
            <person name="Barry K."/>
            <person name="Brewer H.M."/>
            <person name="Purvine S.O."/>
            <person name="Wright A.T."/>
            <person name="Boxma B."/>
            <person name="Van Alen T."/>
            <person name="Hackstein J.H."/>
            <person name="Baker S.E."/>
            <person name="Grigoriev I.V."/>
            <person name="O'Malley M.A."/>
        </authorList>
    </citation>
    <scope>NUCLEOTIDE SEQUENCE [LARGE SCALE GENOMIC DNA]</scope>
    <source>
        <strain evidence="7 8">G1</strain>
    </source>
</reference>
<dbReference type="Proteomes" id="UP000193920">
    <property type="component" value="Unassembled WGS sequence"/>
</dbReference>
<evidence type="ECO:0000256" key="2">
    <source>
        <dbReference type="ARBA" id="ARBA00022614"/>
    </source>
</evidence>
<accession>A0A1Y2ACM9</accession>
<evidence type="ECO:0000256" key="5">
    <source>
        <dbReference type="SAM" id="Phobius"/>
    </source>
</evidence>
<keyword evidence="2" id="KW-0433">Leucine-rich repeat</keyword>
<feature type="transmembrane region" description="Helical" evidence="5">
    <location>
        <begin position="296"/>
        <end position="311"/>
    </location>
</feature>
<dbReference type="InterPro" id="IPR051848">
    <property type="entry name" value="PGIP"/>
</dbReference>
<dbReference type="PANTHER" id="PTHR48059:SF30">
    <property type="entry name" value="OS06G0587000 PROTEIN"/>
    <property type="match status" value="1"/>
</dbReference>
<dbReference type="InterPro" id="IPR032675">
    <property type="entry name" value="LRR_dom_sf"/>
</dbReference>
<dbReference type="STRING" id="1754190.A0A1Y2ACM9"/>
<organism evidence="7 8">
    <name type="scientific">Neocallimastix californiae</name>
    <dbReference type="NCBI Taxonomy" id="1754190"/>
    <lineage>
        <taxon>Eukaryota</taxon>
        <taxon>Fungi</taxon>
        <taxon>Fungi incertae sedis</taxon>
        <taxon>Chytridiomycota</taxon>
        <taxon>Chytridiomycota incertae sedis</taxon>
        <taxon>Neocallimastigomycetes</taxon>
        <taxon>Neocallimastigales</taxon>
        <taxon>Neocallimastigaceae</taxon>
        <taxon>Neocallimastix</taxon>
    </lineage>
</organism>
<keyword evidence="5" id="KW-0812">Transmembrane</keyword>
<feature type="signal peptide" evidence="6">
    <location>
        <begin position="1"/>
        <end position="16"/>
    </location>
</feature>
<dbReference type="SUPFAM" id="SSF52058">
    <property type="entry name" value="L domain-like"/>
    <property type="match status" value="1"/>
</dbReference>
<keyword evidence="6" id="KW-0732">Signal</keyword>
<protein>
    <submittedName>
        <fullName evidence="7">L domain-like protein</fullName>
    </submittedName>
</protein>
<gene>
    <name evidence="7" type="ORF">LY90DRAFT_154989</name>
</gene>
<proteinExistence type="predicted"/>
<dbReference type="PANTHER" id="PTHR48059">
    <property type="entry name" value="POLYGALACTURONASE INHIBITOR 1"/>
    <property type="match status" value="1"/>
</dbReference>
<evidence type="ECO:0000256" key="4">
    <source>
        <dbReference type="SAM" id="MobiDB-lite"/>
    </source>
</evidence>
<dbReference type="FunFam" id="3.80.10.10:FF:000041">
    <property type="entry name" value="LRR receptor-like serine/threonine-protein kinase ERECTA"/>
    <property type="match status" value="1"/>
</dbReference>
<dbReference type="Pfam" id="PF00560">
    <property type="entry name" value="LRR_1"/>
    <property type="match status" value="3"/>
</dbReference>
<keyword evidence="5" id="KW-1133">Transmembrane helix</keyword>
<comment type="caution">
    <text evidence="7">The sequence shown here is derived from an EMBL/GenBank/DDBJ whole genome shotgun (WGS) entry which is preliminary data.</text>
</comment>
<dbReference type="InterPro" id="IPR001611">
    <property type="entry name" value="Leu-rich_rpt"/>
</dbReference>
<name>A0A1Y2ACM9_9FUNG</name>
<dbReference type="Gene3D" id="3.80.10.10">
    <property type="entry name" value="Ribonuclease Inhibitor"/>
    <property type="match status" value="1"/>
</dbReference>
<dbReference type="OrthoDB" id="10597241at2759"/>
<evidence type="ECO:0000313" key="8">
    <source>
        <dbReference type="Proteomes" id="UP000193920"/>
    </source>
</evidence>
<keyword evidence="5" id="KW-0472">Membrane</keyword>
<evidence type="ECO:0000256" key="6">
    <source>
        <dbReference type="SAM" id="SignalP"/>
    </source>
</evidence>
<feature type="compositionally biased region" description="Acidic residues" evidence="4">
    <location>
        <begin position="263"/>
        <end position="280"/>
    </location>
</feature>
<feature type="chain" id="PRO_5013322331" evidence="6">
    <location>
        <begin position="17"/>
        <end position="312"/>
    </location>
</feature>
<evidence type="ECO:0000256" key="3">
    <source>
        <dbReference type="ARBA" id="ARBA00022737"/>
    </source>
</evidence>